<dbReference type="InterPro" id="IPR008792">
    <property type="entry name" value="PQQD"/>
</dbReference>
<proteinExistence type="predicted"/>
<sequence>MEIKQQYMLREIVGDYVLVPTGSTVNDFNGLIILNEVARFIWENYEKAKDEDELLGFILDEYEVERDVAKADLDEFLDILRKNEIV</sequence>
<organism evidence="1 2">
    <name type="scientific">Intestinibacter bartlettii CAG:1329</name>
    <dbReference type="NCBI Taxonomy" id="1263063"/>
    <lineage>
        <taxon>Bacteria</taxon>
        <taxon>Bacillati</taxon>
        <taxon>Bacillota</taxon>
        <taxon>Clostridia</taxon>
        <taxon>Peptostreptococcales</taxon>
        <taxon>Peptostreptococcaceae</taxon>
        <taxon>Intestinibacter</taxon>
    </lineage>
</organism>
<evidence type="ECO:0000313" key="2">
    <source>
        <dbReference type="Proteomes" id="UP000017980"/>
    </source>
</evidence>
<name>R5X7B1_9FIRM</name>
<evidence type="ECO:0008006" key="3">
    <source>
        <dbReference type="Google" id="ProtNLM"/>
    </source>
</evidence>
<dbReference type="EMBL" id="CBBD010000043">
    <property type="protein sequence ID" value="CDA10695.1"/>
    <property type="molecule type" value="Genomic_DNA"/>
</dbReference>
<evidence type="ECO:0000313" key="1">
    <source>
        <dbReference type="EMBL" id="CDA10695.1"/>
    </source>
</evidence>
<dbReference type="InterPro" id="IPR041881">
    <property type="entry name" value="PqqD_sf"/>
</dbReference>
<comment type="caution">
    <text evidence="1">The sequence shown here is derived from an EMBL/GenBank/DDBJ whole genome shotgun (WGS) entry which is preliminary data.</text>
</comment>
<dbReference type="Proteomes" id="UP000017980">
    <property type="component" value="Unassembled WGS sequence"/>
</dbReference>
<dbReference type="Pfam" id="PF05402">
    <property type="entry name" value="PqqD"/>
    <property type="match status" value="1"/>
</dbReference>
<gene>
    <name evidence="1" type="ORF">BN488_01734</name>
</gene>
<protein>
    <recommendedName>
        <fullName evidence="3">Coenzyme PQQ synthesis protein D (PqqD)</fullName>
    </recommendedName>
</protein>
<accession>R5X7B1</accession>
<dbReference type="AlphaFoldDB" id="R5X7B1"/>
<reference evidence="1" key="1">
    <citation type="submission" date="2012-11" db="EMBL/GenBank/DDBJ databases">
        <title>Dependencies among metagenomic species, viruses, plasmids and units of genetic variation.</title>
        <authorList>
            <person name="Nielsen H.B."/>
            <person name="Almeida M."/>
            <person name="Juncker A.S."/>
            <person name="Rasmussen S."/>
            <person name="Li J."/>
            <person name="Sunagawa S."/>
            <person name="Plichta D."/>
            <person name="Gautier L."/>
            <person name="Le Chatelier E."/>
            <person name="Peletier E."/>
            <person name="Bonde I."/>
            <person name="Nielsen T."/>
            <person name="Manichanh C."/>
            <person name="Arumugam M."/>
            <person name="Batto J."/>
            <person name="Santos M.B.Q.D."/>
            <person name="Blom N."/>
            <person name="Borruel N."/>
            <person name="Burgdorf K.S."/>
            <person name="Boumezbeur F."/>
            <person name="Casellas F."/>
            <person name="Dore J."/>
            <person name="Guarner F."/>
            <person name="Hansen T."/>
            <person name="Hildebrand F."/>
            <person name="Kaas R.S."/>
            <person name="Kennedy S."/>
            <person name="Kristiansen K."/>
            <person name="Kultima J.R."/>
            <person name="Leonard P."/>
            <person name="Levenez F."/>
            <person name="Lund O."/>
            <person name="Moumen B."/>
            <person name="Le Paslier D."/>
            <person name="Pons N."/>
            <person name="Pedersen O."/>
            <person name="Prifti E."/>
            <person name="Qin J."/>
            <person name="Raes J."/>
            <person name="Tap J."/>
            <person name="Tims S."/>
            <person name="Ussery D.W."/>
            <person name="Yamada T."/>
            <person name="MetaHit consortium"/>
            <person name="Renault P."/>
            <person name="Sicheritz-Ponten T."/>
            <person name="Bork P."/>
            <person name="Wang J."/>
            <person name="Brunak S."/>
            <person name="Ehrlich S.D."/>
        </authorList>
    </citation>
    <scope>NUCLEOTIDE SEQUENCE [LARGE SCALE GENOMIC DNA]</scope>
</reference>
<dbReference type="Gene3D" id="1.10.10.1150">
    <property type="entry name" value="Coenzyme PQQ synthesis protein D (PqqD)"/>
    <property type="match status" value="1"/>
</dbReference>